<dbReference type="Gene3D" id="3.40.50.2300">
    <property type="match status" value="1"/>
</dbReference>
<dbReference type="GO" id="GO:0000160">
    <property type="term" value="P:phosphorelay signal transduction system"/>
    <property type="evidence" value="ECO:0007669"/>
    <property type="project" value="InterPro"/>
</dbReference>
<sequence>MKPRLGHVLLVDDDDVDVMALERAFRANTIGNPMVVARDGVEALAMLRGEGCTAVPRPYVILLDLNLPRMNGIEFLSELRADPVHKNAVVFVLTTSASPEDKRAAYDHNVAGYIVKSKAKNDLAPLVRLLEAYWSIVEVP</sequence>
<dbReference type="PANTHER" id="PTHR44520:SF2">
    <property type="entry name" value="RESPONSE REGULATOR RCP1"/>
    <property type="match status" value="1"/>
</dbReference>
<protein>
    <submittedName>
        <fullName evidence="3">Two-component response regulator</fullName>
    </submittedName>
</protein>
<reference evidence="3 4" key="1">
    <citation type="submission" date="2015-08" db="EMBL/GenBank/DDBJ databases">
        <authorList>
            <person name="Babu N.S."/>
            <person name="Beckwith C.J."/>
            <person name="Beseler K.G."/>
            <person name="Brison A."/>
            <person name="Carone J.V."/>
            <person name="Caskin T.P."/>
            <person name="Diamond M."/>
            <person name="Durham M.E."/>
            <person name="Foxe J.M."/>
            <person name="Go M."/>
            <person name="Henderson B.A."/>
            <person name="Jones I.B."/>
            <person name="McGettigan J.A."/>
            <person name="Micheletti S.J."/>
            <person name="Nasrallah M.E."/>
            <person name="Ortiz D."/>
            <person name="Piller C.R."/>
            <person name="Privatt S.R."/>
            <person name="Schneider S.L."/>
            <person name="Sharp S."/>
            <person name="Smith T.C."/>
            <person name="Stanton J.D."/>
            <person name="Ullery H.E."/>
            <person name="Wilson R.J."/>
            <person name="Serrano M.G."/>
            <person name="Buck G."/>
            <person name="Lee V."/>
            <person name="Wang Y."/>
            <person name="Carvalho R."/>
            <person name="Voegtly L."/>
            <person name="Shi R."/>
            <person name="Duckworth R."/>
            <person name="Johnson A."/>
            <person name="Loviza R."/>
            <person name="Walstead R."/>
            <person name="Shah Z."/>
            <person name="Kiflezghi M."/>
            <person name="Wade K."/>
            <person name="Ball S.L."/>
            <person name="Bradley K.W."/>
            <person name="Asai D.J."/>
            <person name="Bowman C.A."/>
            <person name="Russell D.A."/>
            <person name="Pope W.H."/>
            <person name="Jacobs-Sera D."/>
            <person name="Hendrix R.W."/>
            <person name="Hatfull G.F."/>
        </authorList>
    </citation>
    <scope>NUCLEOTIDE SEQUENCE [LARGE SCALE GENOMIC DNA]</scope>
    <source>
        <strain evidence="3 4">DSM 27648</strain>
    </source>
</reference>
<proteinExistence type="predicted"/>
<dbReference type="Proteomes" id="UP000064967">
    <property type="component" value="Chromosome"/>
</dbReference>
<dbReference type="InterPro" id="IPR011006">
    <property type="entry name" value="CheY-like_superfamily"/>
</dbReference>
<dbReference type="PANTHER" id="PTHR44520">
    <property type="entry name" value="RESPONSE REGULATOR RCP1-RELATED"/>
    <property type="match status" value="1"/>
</dbReference>
<dbReference type="SUPFAM" id="SSF52172">
    <property type="entry name" value="CheY-like"/>
    <property type="match status" value="1"/>
</dbReference>
<dbReference type="SMART" id="SM00448">
    <property type="entry name" value="REC"/>
    <property type="match status" value="1"/>
</dbReference>
<keyword evidence="1" id="KW-0597">Phosphoprotein</keyword>
<evidence type="ECO:0000313" key="3">
    <source>
        <dbReference type="EMBL" id="AKV02846.1"/>
    </source>
</evidence>
<dbReference type="KEGG" id="llu:AKJ09_09509"/>
<feature type="domain" description="Response regulatory" evidence="2">
    <location>
        <begin position="7"/>
        <end position="131"/>
    </location>
</feature>
<feature type="modified residue" description="4-aspartylphosphate" evidence="1">
    <location>
        <position position="64"/>
    </location>
</feature>
<evidence type="ECO:0000313" key="4">
    <source>
        <dbReference type="Proteomes" id="UP000064967"/>
    </source>
</evidence>
<dbReference type="CDD" id="cd17557">
    <property type="entry name" value="REC_Rcp-like"/>
    <property type="match status" value="1"/>
</dbReference>
<evidence type="ECO:0000256" key="1">
    <source>
        <dbReference type="PROSITE-ProRule" id="PRU00169"/>
    </source>
</evidence>
<dbReference type="STRING" id="1391654.AKJ09_09509"/>
<name>A0A0K1QAM8_9BACT</name>
<keyword evidence="4" id="KW-1185">Reference proteome</keyword>
<organism evidence="3 4">
    <name type="scientific">Labilithrix luteola</name>
    <dbReference type="NCBI Taxonomy" id="1391654"/>
    <lineage>
        <taxon>Bacteria</taxon>
        <taxon>Pseudomonadati</taxon>
        <taxon>Myxococcota</taxon>
        <taxon>Polyangia</taxon>
        <taxon>Polyangiales</taxon>
        <taxon>Labilitrichaceae</taxon>
        <taxon>Labilithrix</taxon>
    </lineage>
</organism>
<gene>
    <name evidence="3" type="ORF">AKJ09_09509</name>
</gene>
<dbReference type="PROSITE" id="PS50110">
    <property type="entry name" value="RESPONSE_REGULATORY"/>
    <property type="match status" value="1"/>
</dbReference>
<evidence type="ECO:0000259" key="2">
    <source>
        <dbReference type="PROSITE" id="PS50110"/>
    </source>
</evidence>
<dbReference type="RefSeq" id="WP_146653705.1">
    <property type="nucleotide sequence ID" value="NZ_CP012333.1"/>
</dbReference>
<dbReference type="Pfam" id="PF00072">
    <property type="entry name" value="Response_reg"/>
    <property type="match status" value="1"/>
</dbReference>
<dbReference type="InterPro" id="IPR001789">
    <property type="entry name" value="Sig_transdc_resp-reg_receiver"/>
</dbReference>
<dbReference type="InterPro" id="IPR052893">
    <property type="entry name" value="TCS_response_regulator"/>
</dbReference>
<dbReference type="EMBL" id="CP012333">
    <property type="protein sequence ID" value="AKV02846.1"/>
    <property type="molecule type" value="Genomic_DNA"/>
</dbReference>
<dbReference type="AlphaFoldDB" id="A0A0K1QAM8"/>
<dbReference type="OrthoDB" id="9793549at2"/>
<accession>A0A0K1QAM8</accession>